<dbReference type="RefSeq" id="WP_188997017.1">
    <property type="nucleotide sequence ID" value="NZ_BMOU01000003.1"/>
</dbReference>
<keyword evidence="2" id="KW-0812">Transmembrane</keyword>
<dbReference type="InterPro" id="IPR002881">
    <property type="entry name" value="DUF58"/>
</dbReference>
<evidence type="ECO:0000256" key="2">
    <source>
        <dbReference type="SAM" id="Phobius"/>
    </source>
</evidence>
<protein>
    <submittedName>
        <fullName evidence="4">DUF58 domain-containing protein</fullName>
    </submittedName>
</protein>
<feature type="transmembrane region" description="Helical" evidence="2">
    <location>
        <begin position="12"/>
        <end position="45"/>
    </location>
</feature>
<feature type="region of interest" description="Disordered" evidence="1">
    <location>
        <begin position="176"/>
        <end position="198"/>
    </location>
</feature>
<gene>
    <name evidence="4" type="ORF">GCM10009030_20000</name>
</gene>
<name>A0A830GLX2_9EURY</name>
<dbReference type="PANTHER" id="PTHR33608">
    <property type="entry name" value="BLL2464 PROTEIN"/>
    <property type="match status" value="1"/>
</dbReference>
<reference evidence="4" key="1">
    <citation type="journal article" date="2014" name="Int. J. Syst. Evol. Microbiol.">
        <title>Complete genome sequence of Corynebacterium casei LMG S-19264T (=DSM 44701T), isolated from a smear-ripened cheese.</title>
        <authorList>
            <consortium name="US DOE Joint Genome Institute (JGI-PGF)"/>
            <person name="Walter F."/>
            <person name="Albersmeier A."/>
            <person name="Kalinowski J."/>
            <person name="Ruckert C."/>
        </authorList>
    </citation>
    <scope>NUCLEOTIDE SEQUENCE</scope>
    <source>
        <strain evidence="4">JCM 17820</strain>
    </source>
</reference>
<comment type="caution">
    <text evidence="4">The sequence shown here is derived from an EMBL/GenBank/DDBJ whole genome shotgun (WGS) entry which is preliminary data.</text>
</comment>
<dbReference type="InterPro" id="IPR013783">
    <property type="entry name" value="Ig-like_fold"/>
</dbReference>
<organism evidence="4 5">
    <name type="scientific">Haloarcula pellucida</name>
    <dbReference type="NCBI Taxonomy" id="1427151"/>
    <lineage>
        <taxon>Archaea</taxon>
        <taxon>Methanobacteriati</taxon>
        <taxon>Methanobacteriota</taxon>
        <taxon>Stenosarchaea group</taxon>
        <taxon>Halobacteria</taxon>
        <taxon>Halobacteriales</taxon>
        <taxon>Haloarculaceae</taxon>
        <taxon>Haloarcula</taxon>
    </lineage>
</organism>
<evidence type="ECO:0000259" key="3">
    <source>
        <dbReference type="Pfam" id="PF01882"/>
    </source>
</evidence>
<dbReference type="Gene3D" id="2.60.40.10">
    <property type="entry name" value="Immunoglobulins"/>
    <property type="match status" value="1"/>
</dbReference>
<feature type="domain" description="DUF58" evidence="3">
    <location>
        <begin position="196"/>
        <end position="366"/>
    </location>
</feature>
<dbReference type="AlphaFoldDB" id="A0A830GLX2"/>
<proteinExistence type="predicted"/>
<evidence type="ECO:0000313" key="5">
    <source>
        <dbReference type="Proteomes" id="UP000605784"/>
    </source>
</evidence>
<reference evidence="4" key="2">
    <citation type="submission" date="2020-09" db="EMBL/GenBank/DDBJ databases">
        <authorList>
            <person name="Sun Q."/>
            <person name="Ohkuma M."/>
        </authorList>
    </citation>
    <scope>NUCLEOTIDE SEQUENCE</scope>
    <source>
        <strain evidence="4">JCM 17820</strain>
    </source>
</reference>
<dbReference type="EMBL" id="BMOU01000003">
    <property type="protein sequence ID" value="GGN94047.1"/>
    <property type="molecule type" value="Genomic_DNA"/>
</dbReference>
<evidence type="ECO:0000313" key="4">
    <source>
        <dbReference type="EMBL" id="GGN94047.1"/>
    </source>
</evidence>
<dbReference type="Pfam" id="PF01882">
    <property type="entry name" value="DUF58"/>
    <property type="match status" value="1"/>
</dbReference>
<accession>A0A830GLX2</accession>
<keyword evidence="5" id="KW-1185">Reference proteome</keyword>
<keyword evidence="2" id="KW-0472">Membrane</keyword>
<dbReference type="PANTHER" id="PTHR33608:SF6">
    <property type="entry name" value="BLL2464 PROTEIN"/>
    <property type="match status" value="1"/>
</dbReference>
<dbReference type="Proteomes" id="UP000605784">
    <property type="component" value="Unassembled WGS sequence"/>
</dbReference>
<evidence type="ECO:0000256" key="1">
    <source>
        <dbReference type="SAM" id="MobiDB-lite"/>
    </source>
</evidence>
<keyword evidence="2" id="KW-1133">Transmembrane helix</keyword>
<sequence length="423" mass="45973">MSDARRTHRWRGILVLTLGAAGVGLLAKRPLLLLLSTLGVVYAVYPRLSSVSEPRLDVERRVSEENPQAGTAVDVTTTVRNVGDRPIFDLRVVDGVPPALAVTEGTPRFGTALRPGERASFSYTMEAKRGRHRFEAATAIARDPSGGHEVEVEVETETEVDCTTDVGEAPLRSQTLDVTGQNPADSGGSGTEFHQTRSYRRGDPVGRVDWNRYARTGELTTIEFREEQTASVVVVVDATPGAYRGREGEPHAVVAAVGAAQQLAETVLDGQNHLGLSVFGRDDLWLPPSSGRRHRLRVQELLATHSAFEARPPASETTVDVEAQVETLLARLSDNTQLLVVSPLLGDDVVEAVQRLEAERHRVTVISPDVTVSDTDAGGRALATIERDSRLRRLRQSDVTAVDWETSEPLSATLRRRTGVVHG</sequence>